<dbReference type="GO" id="GO:0005886">
    <property type="term" value="C:plasma membrane"/>
    <property type="evidence" value="ECO:0007669"/>
    <property type="project" value="UniProtKB-SubCell"/>
</dbReference>
<sequence length="269" mass="31056">MSFSNIYRKEFKWNLRTFIIWTAIFIAFTFMYIPITDQMLQQSDAMLKFIEKMPKLLLQMFSFDPELLTRPEGLFGSEGMSFVYILSAIFASMFAGSLFSKEFEQKTIEYLLVKPGSRLTVFFSKVAVMFTFILLLVGAFTISETRLFELFVHMEYNVKVLYAFGLYALTVQVFFASLATLISVSTQKSSLNTSITIGLTIFMYFGDSLGRSFENLKWMSIISIFRYIPLIDTIKNNQMMLGNAFIIMLISMIFLFTGAWVFSKTDIKV</sequence>
<gene>
    <name evidence="2" type="ORF">IX53_05535</name>
</gene>
<evidence type="ECO:0000313" key="3">
    <source>
        <dbReference type="Proteomes" id="UP000035159"/>
    </source>
</evidence>
<name>A0A0G2ZEV8_9BACT</name>
<evidence type="ECO:0000313" key="2">
    <source>
        <dbReference type="EMBL" id="AKI97368.1"/>
    </source>
</evidence>
<feature type="transmembrane region" description="Helical" evidence="1">
    <location>
        <begin position="160"/>
        <end position="182"/>
    </location>
</feature>
<feature type="transmembrane region" description="Helical" evidence="1">
    <location>
        <begin position="119"/>
        <end position="140"/>
    </location>
</feature>
<protein>
    <recommendedName>
        <fullName evidence="4">ABC transporter permease</fullName>
    </recommendedName>
</protein>
<feature type="transmembrane region" description="Helical" evidence="1">
    <location>
        <begin position="81"/>
        <end position="99"/>
    </location>
</feature>
<dbReference type="Pfam" id="PF12679">
    <property type="entry name" value="ABC2_membrane_2"/>
    <property type="match status" value="1"/>
</dbReference>
<dbReference type="KEGG" id="kpf:IX53_05535"/>
<proteinExistence type="predicted"/>
<dbReference type="PANTHER" id="PTHR37305:SF1">
    <property type="entry name" value="MEMBRANE PROTEIN"/>
    <property type="match status" value="1"/>
</dbReference>
<keyword evidence="1" id="KW-1133">Transmembrane helix</keyword>
<reference evidence="2 3" key="1">
    <citation type="submission" date="2015-04" db="EMBL/GenBank/DDBJ databases">
        <title>Complete Genome Sequence of Kosmotoga pacifica SLHLJ1.</title>
        <authorList>
            <person name="Jiang L.J."/>
            <person name="Shao Z.Z."/>
            <person name="Jebbar M."/>
        </authorList>
    </citation>
    <scope>NUCLEOTIDE SEQUENCE [LARGE SCALE GENOMIC DNA]</scope>
    <source>
        <strain evidence="2 3">SLHLJ1</strain>
    </source>
</reference>
<organism evidence="2 3">
    <name type="scientific">Kosmotoga pacifica</name>
    <dbReference type="NCBI Taxonomy" id="1330330"/>
    <lineage>
        <taxon>Bacteria</taxon>
        <taxon>Thermotogati</taxon>
        <taxon>Thermotogota</taxon>
        <taxon>Thermotogae</taxon>
        <taxon>Kosmotogales</taxon>
        <taxon>Kosmotogaceae</taxon>
        <taxon>Kosmotoga</taxon>
    </lineage>
</organism>
<dbReference type="PATRIC" id="fig|1330330.3.peg.1113"/>
<keyword evidence="1" id="KW-0472">Membrane</keyword>
<accession>A0A0G2ZEV8</accession>
<evidence type="ECO:0008006" key="4">
    <source>
        <dbReference type="Google" id="ProtNLM"/>
    </source>
</evidence>
<feature type="transmembrane region" description="Helical" evidence="1">
    <location>
        <begin position="241"/>
        <end position="262"/>
    </location>
</feature>
<dbReference type="AlphaFoldDB" id="A0A0G2ZEV8"/>
<feature type="transmembrane region" description="Helical" evidence="1">
    <location>
        <begin position="18"/>
        <end position="35"/>
    </location>
</feature>
<dbReference type="RefSeq" id="WP_047754502.1">
    <property type="nucleotide sequence ID" value="NZ_CAJUHA010000009.1"/>
</dbReference>
<dbReference type="OrthoDB" id="9800309at2"/>
<dbReference type="Proteomes" id="UP000035159">
    <property type="component" value="Chromosome"/>
</dbReference>
<dbReference type="EMBL" id="CP011232">
    <property type="protein sequence ID" value="AKI97368.1"/>
    <property type="molecule type" value="Genomic_DNA"/>
</dbReference>
<dbReference type="GO" id="GO:0140359">
    <property type="term" value="F:ABC-type transporter activity"/>
    <property type="evidence" value="ECO:0007669"/>
    <property type="project" value="InterPro"/>
</dbReference>
<dbReference type="STRING" id="1330330.IX53_05535"/>
<keyword evidence="1" id="KW-0812">Transmembrane</keyword>
<evidence type="ECO:0000256" key="1">
    <source>
        <dbReference type="SAM" id="Phobius"/>
    </source>
</evidence>
<keyword evidence="3" id="KW-1185">Reference proteome</keyword>
<dbReference type="PANTHER" id="PTHR37305">
    <property type="entry name" value="INTEGRAL MEMBRANE PROTEIN-RELATED"/>
    <property type="match status" value="1"/>
</dbReference>